<keyword evidence="2" id="KW-1185">Reference proteome</keyword>
<sequence>MDVQKVQISLLCLMTAASELYLTPVQFLNTQGREDRKVIQIAAMRRNAEQILILLLCLMTVVGPGNATDTCPDVSIVGLNGNEKLAILRGCPGVPGATGPKGDPGADGARGDKGEPGTLATLGEKELNDLHCKQGAKNCKELLAKGVILSGWYTIYPQDCVPLAVLCDMDTEGGGWIVFQRRADGSVDFYRDWNSYKRGFGSQLTEFWLGNDNIHLLTSLGENELRIDLTDFDNTHTVAKYQSFSISGEADQYMLALGAFLGGTAGDSLTYHNSMPFSTKDRQQDPGNKNCAVGYKGAWWYNSCHYSNLNGMYWLGDHSSNADGVNWHSGKGYKYSYKRSEMKFRPRV</sequence>
<proteinExistence type="predicted"/>
<accession>A0ACB8EZ32</accession>
<reference evidence="1" key="1">
    <citation type="submission" date="2021-08" db="EMBL/GenBank/DDBJ databases">
        <title>The first chromosome-level gecko genome reveals the dynamic sex chromosomes of Neotropical dwarf geckos (Sphaerodactylidae: Sphaerodactylus).</title>
        <authorList>
            <person name="Pinto B.J."/>
            <person name="Keating S.E."/>
            <person name="Gamble T."/>
        </authorList>
    </citation>
    <scope>NUCLEOTIDE SEQUENCE</scope>
    <source>
        <strain evidence="1">TG3544</strain>
    </source>
</reference>
<name>A0ACB8EZ32_9SAUR</name>
<evidence type="ECO:0000313" key="2">
    <source>
        <dbReference type="Proteomes" id="UP000827872"/>
    </source>
</evidence>
<gene>
    <name evidence="1" type="primary">FCN2</name>
    <name evidence="1" type="ORF">K3G42_013660</name>
</gene>
<organism evidence="1 2">
    <name type="scientific">Sphaerodactylus townsendi</name>
    <dbReference type="NCBI Taxonomy" id="933632"/>
    <lineage>
        <taxon>Eukaryota</taxon>
        <taxon>Metazoa</taxon>
        <taxon>Chordata</taxon>
        <taxon>Craniata</taxon>
        <taxon>Vertebrata</taxon>
        <taxon>Euteleostomi</taxon>
        <taxon>Lepidosauria</taxon>
        <taxon>Squamata</taxon>
        <taxon>Bifurcata</taxon>
        <taxon>Gekkota</taxon>
        <taxon>Sphaerodactylidae</taxon>
        <taxon>Sphaerodactylus</taxon>
    </lineage>
</organism>
<protein>
    <submittedName>
        <fullName evidence="1">Ficolin-2</fullName>
    </submittedName>
</protein>
<dbReference type="EMBL" id="CM037625">
    <property type="protein sequence ID" value="KAH7998191.1"/>
    <property type="molecule type" value="Genomic_DNA"/>
</dbReference>
<comment type="caution">
    <text evidence="1">The sequence shown here is derived from an EMBL/GenBank/DDBJ whole genome shotgun (WGS) entry which is preliminary data.</text>
</comment>
<dbReference type="Proteomes" id="UP000827872">
    <property type="component" value="Linkage Group LG12"/>
</dbReference>
<evidence type="ECO:0000313" key="1">
    <source>
        <dbReference type="EMBL" id="KAH7998191.1"/>
    </source>
</evidence>